<sequence length="646" mass="72893">MAPNEVHQNMGIIHLLNHFGWMWVGLFVADDDSGEHFLQALEPLLSEHEICSAFTERIQSQDHFQFFSERKNMASNMYLPSIDRKVTVLVLYGEIPTLMWLCTLFSLAIPASVRWNFEIFQGTIFFAIHSNEPPGFQTYLQNIKVDWSLEHGFLKEFWEQSFECSFPNPSRLNEVYMLCTGLEKLEHLPGSVFEMSMSGHSYSIYNAAYAAAHAMESSRSKHRAKVGDQRHEDLQPWQLHSFLQGISFNNSAGEMVSFNDKKKMGGGFDIMSMVIAPDNSVLKVKVGRVDPDALEGKEFIIDNLPVSCCSDSCFPGYQKKKKEGEKFCCYDCEPCPYGEISFWKDMDNCIKCPETEYPNKKRDRCIPKLTTFLSYENSLTISLVSLAALLSLMTILVLRTFIKHRDTPIVKANNRDLTYTLLISLLLCFLCSLLFLGKPRKLTCILRQSAFGIIFSIAVSCVLAKTITVVVAFMATKPGSNMRKWVGKRLATSIVLSCSLMQALLCAIWLGTSAPFPDLDMHSVPGEIVAECNEGSLIMFYCLLGYMGLLAIISFTVAFLARKLPDSFNEAKFITFSMLVFCSVWLSFVPTYLSTKGKYVVAVEIFSILTSGGGLLGCIFSPKCYIILLRPELNNKEQLTGRKRFL</sequence>
<dbReference type="Ensembl" id="ENSVKKT00000016441.1">
    <property type="protein sequence ID" value="ENSVKKP00000016061.1"/>
    <property type="gene ID" value="ENSVKKG00000010949.1"/>
</dbReference>
<dbReference type="Proteomes" id="UP000694545">
    <property type="component" value="Unplaced"/>
</dbReference>
<dbReference type="Pfam" id="PF01094">
    <property type="entry name" value="ANF_receptor"/>
    <property type="match status" value="1"/>
</dbReference>
<keyword evidence="5" id="KW-0732">Signal</keyword>
<reference evidence="14" key="2">
    <citation type="submission" date="2025-09" db="UniProtKB">
        <authorList>
            <consortium name="Ensembl"/>
        </authorList>
    </citation>
    <scope>IDENTIFICATION</scope>
</reference>
<evidence type="ECO:0000313" key="14">
    <source>
        <dbReference type="Ensembl" id="ENSVKKP00000016061.1"/>
    </source>
</evidence>
<keyword evidence="10" id="KW-0325">Glycoprotein</keyword>
<evidence type="ECO:0000256" key="1">
    <source>
        <dbReference type="ARBA" id="ARBA00004651"/>
    </source>
</evidence>
<dbReference type="Gene3D" id="2.10.50.30">
    <property type="entry name" value="GPCR, family 3, nine cysteines domain"/>
    <property type="match status" value="1"/>
</dbReference>
<dbReference type="AlphaFoldDB" id="A0A8D2L3E3"/>
<feature type="transmembrane region" description="Helical" evidence="12">
    <location>
        <begin position="573"/>
        <end position="593"/>
    </location>
</feature>
<feature type="transmembrane region" description="Helical" evidence="12">
    <location>
        <begin position="449"/>
        <end position="473"/>
    </location>
</feature>
<dbReference type="InterPro" id="IPR038550">
    <property type="entry name" value="GPCR_3_9-Cys_sf"/>
</dbReference>
<dbReference type="Pfam" id="PF00003">
    <property type="entry name" value="7tm_3"/>
    <property type="match status" value="1"/>
</dbReference>
<keyword evidence="4 12" id="KW-0812">Transmembrane</keyword>
<keyword evidence="9" id="KW-0675">Receptor</keyword>
<protein>
    <recommendedName>
        <fullName evidence="13">G-protein coupled receptors family 3 profile domain-containing protein</fullName>
    </recommendedName>
</protein>
<evidence type="ECO:0000256" key="9">
    <source>
        <dbReference type="ARBA" id="ARBA00023170"/>
    </source>
</evidence>
<feature type="transmembrane region" description="Helical" evidence="12">
    <location>
        <begin position="494"/>
        <end position="516"/>
    </location>
</feature>
<feature type="transmembrane region" description="Helical" evidence="12">
    <location>
        <begin position="419"/>
        <end position="437"/>
    </location>
</feature>
<evidence type="ECO:0000256" key="2">
    <source>
        <dbReference type="ARBA" id="ARBA00007242"/>
    </source>
</evidence>
<evidence type="ECO:0000256" key="11">
    <source>
        <dbReference type="ARBA" id="ARBA00023224"/>
    </source>
</evidence>
<dbReference type="InterPro" id="IPR017978">
    <property type="entry name" value="GPCR_3_C"/>
</dbReference>
<dbReference type="InterPro" id="IPR000068">
    <property type="entry name" value="GPCR_3_Ca_sens_rcpt-rel"/>
</dbReference>
<evidence type="ECO:0000256" key="6">
    <source>
        <dbReference type="ARBA" id="ARBA00022989"/>
    </source>
</evidence>
<dbReference type="FunFam" id="2.10.50.30:FF:000002">
    <property type="entry name" value="Vomeronasal 2 receptor, h1"/>
    <property type="match status" value="1"/>
</dbReference>
<evidence type="ECO:0000256" key="3">
    <source>
        <dbReference type="ARBA" id="ARBA00022475"/>
    </source>
</evidence>
<dbReference type="PROSITE" id="PS00981">
    <property type="entry name" value="G_PROTEIN_RECEP_F3_3"/>
    <property type="match status" value="1"/>
</dbReference>
<keyword evidence="8 12" id="KW-0472">Membrane</keyword>
<keyword evidence="7" id="KW-0297">G-protein coupled receptor</keyword>
<evidence type="ECO:0000256" key="12">
    <source>
        <dbReference type="SAM" id="Phobius"/>
    </source>
</evidence>
<dbReference type="InterPro" id="IPR023298">
    <property type="entry name" value="ATPase_P-typ_TM_dom_sf"/>
</dbReference>
<feature type="domain" description="G-protein coupled receptors family 3 profile" evidence="13">
    <location>
        <begin position="379"/>
        <end position="643"/>
    </location>
</feature>
<evidence type="ECO:0000256" key="10">
    <source>
        <dbReference type="ARBA" id="ARBA00023180"/>
    </source>
</evidence>
<dbReference type="CDD" id="cd15283">
    <property type="entry name" value="7tmC_V2R_pheromone"/>
    <property type="match status" value="1"/>
</dbReference>
<keyword evidence="15" id="KW-1185">Reference proteome</keyword>
<dbReference type="InterPro" id="IPR000337">
    <property type="entry name" value="GPCR_3"/>
</dbReference>
<dbReference type="InterPro" id="IPR011500">
    <property type="entry name" value="GPCR_3_9-Cys_dom"/>
</dbReference>
<comment type="subcellular location">
    <subcellularLocation>
        <location evidence="1">Cell membrane</location>
        <topology evidence="1">Multi-pass membrane protein</topology>
    </subcellularLocation>
</comment>
<dbReference type="InterPro" id="IPR017979">
    <property type="entry name" value="GPCR_3_CS"/>
</dbReference>
<dbReference type="InterPro" id="IPR001828">
    <property type="entry name" value="ANF_lig-bd_rcpt"/>
</dbReference>
<comment type="similarity">
    <text evidence="2">Belongs to the G-protein coupled receptor 3 family.</text>
</comment>
<organism evidence="14 15">
    <name type="scientific">Varanus komodoensis</name>
    <name type="common">Komodo dragon</name>
    <dbReference type="NCBI Taxonomy" id="61221"/>
    <lineage>
        <taxon>Eukaryota</taxon>
        <taxon>Metazoa</taxon>
        <taxon>Chordata</taxon>
        <taxon>Craniata</taxon>
        <taxon>Vertebrata</taxon>
        <taxon>Euteleostomi</taxon>
        <taxon>Lepidosauria</taxon>
        <taxon>Squamata</taxon>
        <taxon>Bifurcata</taxon>
        <taxon>Unidentata</taxon>
        <taxon>Episquamata</taxon>
        <taxon>Toxicofera</taxon>
        <taxon>Anguimorpha</taxon>
        <taxon>Paleoanguimorpha</taxon>
        <taxon>Varanoidea</taxon>
        <taxon>Varanidae</taxon>
        <taxon>Varanus</taxon>
    </lineage>
</organism>
<dbReference type="InterPro" id="IPR028082">
    <property type="entry name" value="Peripla_BP_I"/>
</dbReference>
<dbReference type="PRINTS" id="PR01535">
    <property type="entry name" value="VOMERONASL2R"/>
</dbReference>
<evidence type="ECO:0000313" key="15">
    <source>
        <dbReference type="Proteomes" id="UP000694545"/>
    </source>
</evidence>
<dbReference type="SUPFAM" id="SSF53822">
    <property type="entry name" value="Periplasmic binding protein-like I"/>
    <property type="match status" value="1"/>
</dbReference>
<dbReference type="Pfam" id="PF07562">
    <property type="entry name" value="NCD3G"/>
    <property type="match status" value="1"/>
</dbReference>
<dbReference type="OMA" id="KSFYIHF"/>
<keyword evidence="6 12" id="KW-1133">Transmembrane helix</keyword>
<keyword evidence="3" id="KW-1003">Cell membrane</keyword>
<dbReference type="PROSITE" id="PS50259">
    <property type="entry name" value="G_PROTEIN_RECEP_F3_4"/>
    <property type="match status" value="1"/>
</dbReference>
<evidence type="ECO:0000259" key="13">
    <source>
        <dbReference type="PROSITE" id="PS50259"/>
    </source>
</evidence>
<evidence type="ECO:0000256" key="8">
    <source>
        <dbReference type="ARBA" id="ARBA00023136"/>
    </source>
</evidence>
<dbReference type="GO" id="GO:0005886">
    <property type="term" value="C:plasma membrane"/>
    <property type="evidence" value="ECO:0007669"/>
    <property type="project" value="UniProtKB-SubCell"/>
</dbReference>
<dbReference type="GO" id="GO:0004930">
    <property type="term" value="F:G protein-coupled receptor activity"/>
    <property type="evidence" value="ECO:0007669"/>
    <property type="project" value="UniProtKB-KW"/>
</dbReference>
<dbReference type="InterPro" id="IPR004073">
    <property type="entry name" value="GPCR_3_vmron_rcpt_2"/>
</dbReference>
<proteinExistence type="inferred from homology"/>
<feature type="transmembrane region" description="Helical" evidence="12">
    <location>
        <begin position="379"/>
        <end position="398"/>
    </location>
</feature>
<dbReference type="PRINTS" id="PR00248">
    <property type="entry name" value="GPCRMGR"/>
</dbReference>
<accession>A0A8D2L3E3</accession>
<keyword evidence="11" id="KW-0807">Transducer</keyword>
<name>A0A8D2L3E3_VARKO</name>
<dbReference type="PANTHER" id="PTHR24061:SF599">
    <property type="entry name" value="G-PROTEIN COUPLED RECEPTORS FAMILY 3 PROFILE DOMAIN-CONTAINING PROTEIN"/>
    <property type="match status" value="1"/>
</dbReference>
<evidence type="ECO:0000256" key="7">
    <source>
        <dbReference type="ARBA" id="ARBA00023040"/>
    </source>
</evidence>
<dbReference type="Gene3D" id="3.40.50.2300">
    <property type="match status" value="2"/>
</dbReference>
<dbReference type="PANTHER" id="PTHR24061">
    <property type="entry name" value="CALCIUM-SENSING RECEPTOR-RELATED"/>
    <property type="match status" value="1"/>
</dbReference>
<evidence type="ECO:0000256" key="5">
    <source>
        <dbReference type="ARBA" id="ARBA00022729"/>
    </source>
</evidence>
<dbReference type="SUPFAM" id="SSF81665">
    <property type="entry name" value="Calcium ATPase, transmembrane domain M"/>
    <property type="match status" value="1"/>
</dbReference>
<evidence type="ECO:0000256" key="4">
    <source>
        <dbReference type="ARBA" id="ARBA00022692"/>
    </source>
</evidence>
<feature type="transmembrane region" description="Helical" evidence="12">
    <location>
        <begin position="599"/>
        <end position="620"/>
    </location>
</feature>
<feature type="transmembrane region" description="Helical" evidence="12">
    <location>
        <begin position="536"/>
        <end position="561"/>
    </location>
</feature>
<reference evidence="14" key="1">
    <citation type="submission" date="2025-08" db="UniProtKB">
        <authorList>
            <consortium name="Ensembl"/>
        </authorList>
    </citation>
    <scope>IDENTIFICATION</scope>
</reference>